<evidence type="ECO:0000313" key="1">
    <source>
        <dbReference type="EMBL" id="MFC7279830.1"/>
    </source>
</evidence>
<sequence length="62" mass="6644">MTGIGGQPTTTEIADLLAWARALSDTHCSADPAERAAYQDAKTTLLGRLARHNPDRQPEDPA</sequence>
<dbReference type="RefSeq" id="WP_378977533.1">
    <property type="nucleotide sequence ID" value="NZ_JBHTBJ010000062.1"/>
</dbReference>
<accession>A0ABW2I4L1</accession>
<gene>
    <name evidence="1" type="ORF">ACFQS1_38225</name>
</gene>
<dbReference type="EMBL" id="JBHTBJ010000062">
    <property type="protein sequence ID" value="MFC7279830.1"/>
    <property type="molecule type" value="Genomic_DNA"/>
</dbReference>
<proteinExistence type="predicted"/>
<comment type="caution">
    <text evidence="1">The sequence shown here is derived from an EMBL/GenBank/DDBJ whole genome shotgun (WGS) entry which is preliminary data.</text>
</comment>
<dbReference type="Proteomes" id="UP001596548">
    <property type="component" value="Unassembled WGS sequence"/>
</dbReference>
<evidence type="ECO:0000313" key="2">
    <source>
        <dbReference type="Proteomes" id="UP001596548"/>
    </source>
</evidence>
<reference evidence="2" key="1">
    <citation type="journal article" date="2019" name="Int. J. Syst. Evol. Microbiol.">
        <title>The Global Catalogue of Microorganisms (GCM) 10K type strain sequencing project: providing services to taxonomists for standard genome sequencing and annotation.</title>
        <authorList>
            <consortium name="The Broad Institute Genomics Platform"/>
            <consortium name="The Broad Institute Genome Sequencing Center for Infectious Disease"/>
            <person name="Wu L."/>
            <person name="Ma J."/>
        </authorList>
    </citation>
    <scope>NUCLEOTIDE SEQUENCE [LARGE SCALE GENOMIC DNA]</scope>
    <source>
        <strain evidence="2">XZYJT-10</strain>
    </source>
</reference>
<protein>
    <submittedName>
        <fullName evidence="1">Uncharacterized protein</fullName>
    </submittedName>
</protein>
<name>A0ABW2I4L1_9ACTN</name>
<keyword evidence="2" id="KW-1185">Reference proteome</keyword>
<organism evidence="1 2">
    <name type="scientific">Paractinoplanes rhizophilus</name>
    <dbReference type="NCBI Taxonomy" id="1416877"/>
    <lineage>
        <taxon>Bacteria</taxon>
        <taxon>Bacillati</taxon>
        <taxon>Actinomycetota</taxon>
        <taxon>Actinomycetes</taxon>
        <taxon>Micromonosporales</taxon>
        <taxon>Micromonosporaceae</taxon>
        <taxon>Paractinoplanes</taxon>
    </lineage>
</organism>